<dbReference type="KEGG" id="vcn:VOLCADRAFT_107616"/>
<dbReference type="InParanoid" id="D8UF55"/>
<keyword evidence="3" id="KW-1185">Reference proteome</keyword>
<dbReference type="GeneID" id="9626728"/>
<keyword evidence="1" id="KW-1133">Transmembrane helix</keyword>
<name>D8UF55_VOLCA</name>
<accession>D8UF55</accession>
<dbReference type="EMBL" id="GL378392">
    <property type="protein sequence ID" value="EFJ41622.1"/>
    <property type="molecule type" value="Genomic_DNA"/>
</dbReference>
<sequence>MDRNKVVGLYMRSSYFVAGYYLFVGYFVAGVIRGHCAIGIVSISNAVLDDRLAAHEARQTIPRGVQHLLGSRVIKVGILWTDISEGLAPWNDTPATTPIHIKTIICRRGSADPRIGIQYYPDPFVTPW</sequence>
<feature type="transmembrane region" description="Helical" evidence="1">
    <location>
        <begin position="20"/>
        <end position="48"/>
    </location>
</feature>
<dbReference type="AlphaFoldDB" id="D8UF55"/>
<keyword evidence="1" id="KW-0812">Transmembrane</keyword>
<organism evidence="3">
    <name type="scientific">Volvox carteri f. nagariensis</name>
    <dbReference type="NCBI Taxonomy" id="3068"/>
    <lineage>
        <taxon>Eukaryota</taxon>
        <taxon>Viridiplantae</taxon>
        <taxon>Chlorophyta</taxon>
        <taxon>core chlorophytes</taxon>
        <taxon>Chlorophyceae</taxon>
        <taxon>CS clade</taxon>
        <taxon>Chlamydomonadales</taxon>
        <taxon>Volvocaceae</taxon>
        <taxon>Volvox</taxon>
    </lineage>
</organism>
<dbReference type="Proteomes" id="UP000001058">
    <property type="component" value="Unassembled WGS sequence"/>
</dbReference>
<evidence type="ECO:0000313" key="2">
    <source>
        <dbReference type="EMBL" id="EFJ41622.1"/>
    </source>
</evidence>
<evidence type="ECO:0000313" key="3">
    <source>
        <dbReference type="Proteomes" id="UP000001058"/>
    </source>
</evidence>
<evidence type="ECO:0000256" key="1">
    <source>
        <dbReference type="SAM" id="Phobius"/>
    </source>
</evidence>
<gene>
    <name evidence="2" type="ORF">VOLCADRAFT_107616</name>
</gene>
<keyword evidence="1" id="KW-0472">Membrane</keyword>
<dbReference type="RefSeq" id="XP_002957278.1">
    <property type="nucleotide sequence ID" value="XM_002957232.1"/>
</dbReference>
<reference evidence="2 3" key="1">
    <citation type="journal article" date="2010" name="Science">
        <title>Genomic analysis of organismal complexity in the multicellular green alga Volvox carteri.</title>
        <authorList>
            <person name="Prochnik S.E."/>
            <person name="Umen J."/>
            <person name="Nedelcu A.M."/>
            <person name="Hallmann A."/>
            <person name="Miller S.M."/>
            <person name="Nishii I."/>
            <person name="Ferris P."/>
            <person name="Kuo A."/>
            <person name="Mitros T."/>
            <person name="Fritz-Laylin L.K."/>
            <person name="Hellsten U."/>
            <person name="Chapman J."/>
            <person name="Simakov O."/>
            <person name="Rensing S.A."/>
            <person name="Terry A."/>
            <person name="Pangilinan J."/>
            <person name="Kapitonov V."/>
            <person name="Jurka J."/>
            <person name="Salamov A."/>
            <person name="Shapiro H."/>
            <person name="Schmutz J."/>
            <person name="Grimwood J."/>
            <person name="Lindquist E."/>
            <person name="Lucas S."/>
            <person name="Grigoriev I.V."/>
            <person name="Schmitt R."/>
            <person name="Kirk D."/>
            <person name="Rokhsar D.S."/>
        </authorList>
    </citation>
    <scope>NUCLEOTIDE SEQUENCE [LARGE SCALE GENOMIC DNA]</scope>
    <source>
        <strain evidence="3">f. Nagariensis / Eve</strain>
    </source>
</reference>
<proteinExistence type="predicted"/>
<protein>
    <submittedName>
        <fullName evidence="2">Uncharacterized protein</fullName>
    </submittedName>
</protein>